<evidence type="ECO:0000259" key="1">
    <source>
        <dbReference type="Pfam" id="PF14606"/>
    </source>
</evidence>
<dbReference type="Proteomes" id="UP000597338">
    <property type="component" value="Unassembled WGS sequence"/>
</dbReference>
<evidence type="ECO:0000313" key="3">
    <source>
        <dbReference type="EMBL" id="GGC17126.1"/>
    </source>
</evidence>
<feature type="domain" description="SGNH hydrolase-type esterase N-terminal" evidence="2">
    <location>
        <begin position="10"/>
        <end position="150"/>
    </location>
</feature>
<dbReference type="GO" id="GO:0016787">
    <property type="term" value="F:hydrolase activity"/>
    <property type="evidence" value="ECO:0007669"/>
    <property type="project" value="UniProtKB-KW"/>
</dbReference>
<dbReference type="Pfam" id="PF14607">
    <property type="entry name" value="GxDLY"/>
    <property type="match status" value="1"/>
</dbReference>
<dbReference type="InterPro" id="IPR036514">
    <property type="entry name" value="SGNH_hydro_sf"/>
</dbReference>
<name>A0ABQ1L3R9_9SPHI</name>
<dbReference type="Gene3D" id="3.40.50.1110">
    <property type="entry name" value="SGNH hydrolase"/>
    <property type="match status" value="1"/>
</dbReference>
<dbReference type="Gene3D" id="2.60.120.260">
    <property type="entry name" value="Galactose-binding domain-like"/>
    <property type="match status" value="1"/>
</dbReference>
<protein>
    <submittedName>
        <fullName evidence="3">Hydrolase</fullName>
    </submittedName>
</protein>
<comment type="caution">
    <text evidence="3">The sequence shown here is derived from an EMBL/GenBank/DDBJ whole genome shotgun (WGS) entry which is preliminary data.</text>
</comment>
<proteinExistence type="predicted"/>
<keyword evidence="3" id="KW-0378">Hydrolase</keyword>
<dbReference type="Pfam" id="PF14606">
    <property type="entry name" value="Lipase_GDSL_3"/>
    <property type="match status" value="1"/>
</dbReference>
<gene>
    <name evidence="3" type="ORF">GCM10011386_06200</name>
</gene>
<dbReference type="InterPro" id="IPR032740">
    <property type="entry name" value="GxDLY"/>
</dbReference>
<dbReference type="SUPFAM" id="SSF52266">
    <property type="entry name" value="SGNH hydrolase"/>
    <property type="match status" value="1"/>
</dbReference>
<organism evidence="3 4">
    <name type="scientific">Parapedobacter defluvii</name>
    <dbReference type="NCBI Taxonomy" id="2045106"/>
    <lineage>
        <taxon>Bacteria</taxon>
        <taxon>Pseudomonadati</taxon>
        <taxon>Bacteroidota</taxon>
        <taxon>Sphingobacteriia</taxon>
        <taxon>Sphingobacteriales</taxon>
        <taxon>Sphingobacteriaceae</taxon>
        <taxon>Parapedobacter</taxon>
    </lineage>
</organism>
<feature type="domain" description="SGNH hydrolase-type esterase" evidence="1">
    <location>
        <begin position="160"/>
        <end position="332"/>
    </location>
</feature>
<sequence length="343" mass="37599">MLAQKESSLTFTDARQLTLVGKALPADAFFHRIDTAVFPGIPPAVKHLLTHSAGLALSFETNSTQLVVKWCTNPRGPGDNLTAIVQEGMDLYIKRNGQWQYAGVARPTTHDCNEFAVVQNMAAGNKECLLYLPLYDETYSVQIGVERGAKLISKPNPFKRNILVYGSSIVQGASASRPGLAYPARLSRETGYNFINLGVSGSAKMEAEVAEMIATMPMDAFILDCVPNSSPEQVTERTAHLVRTIRAQHPLAPIIAIQSIIREGGNFDELRADQTTAQNGNFLREIRQLQSGDEGLYLITAEDLLGDDHEGTTDGTHPNDLGFDRMLQKIRPAVLEILRKHGI</sequence>
<evidence type="ECO:0000313" key="4">
    <source>
        <dbReference type="Proteomes" id="UP000597338"/>
    </source>
</evidence>
<dbReference type="EMBL" id="BMIK01000001">
    <property type="protein sequence ID" value="GGC17126.1"/>
    <property type="molecule type" value="Genomic_DNA"/>
</dbReference>
<reference evidence="4" key="1">
    <citation type="journal article" date="2019" name="Int. J. Syst. Evol. Microbiol.">
        <title>The Global Catalogue of Microorganisms (GCM) 10K type strain sequencing project: providing services to taxonomists for standard genome sequencing and annotation.</title>
        <authorList>
            <consortium name="The Broad Institute Genomics Platform"/>
            <consortium name="The Broad Institute Genome Sequencing Center for Infectious Disease"/>
            <person name="Wu L."/>
            <person name="Ma J."/>
        </authorList>
    </citation>
    <scope>NUCLEOTIDE SEQUENCE [LARGE SCALE GENOMIC DNA]</scope>
    <source>
        <strain evidence="4">CGMCC 1.15342</strain>
    </source>
</reference>
<dbReference type="InterPro" id="IPR013830">
    <property type="entry name" value="SGNH_hydro"/>
</dbReference>
<keyword evidence="4" id="KW-1185">Reference proteome</keyword>
<evidence type="ECO:0000259" key="2">
    <source>
        <dbReference type="Pfam" id="PF14607"/>
    </source>
</evidence>
<accession>A0ABQ1L3R9</accession>